<sequence length="175" mass="19469">MDELQTQNVKRGRMESEKENRSLYICMVQYVGDHPLYIVHAINFVDFIHDQPPTVDGDELVTNKVCDFCSSGSGELPLLRNLASIHDDNLCYSPGCGVFGSQITFADGLEPDRIRSGPLLTAMSDRILPLGLIITKEFIDEKTQPFMVDFKGDDGKNNLYAPSGSPFSLCFPPTF</sequence>
<comment type="caution">
    <text evidence="1">The sequence shown here is derived from an EMBL/GenBank/DDBJ whole genome shotgun (WGS) entry which is preliminary data.</text>
</comment>
<reference evidence="1 2" key="1">
    <citation type="submission" date="2018-10" db="EMBL/GenBank/DDBJ databases">
        <title>A high-quality apple genome assembly.</title>
        <authorList>
            <person name="Hu J."/>
        </authorList>
    </citation>
    <scope>NUCLEOTIDE SEQUENCE [LARGE SCALE GENOMIC DNA]</scope>
    <source>
        <strain evidence="2">cv. HFTH1</strain>
        <tissue evidence="1">Young leaf</tissue>
    </source>
</reference>
<dbReference type="EMBL" id="RDQH01000330">
    <property type="protein sequence ID" value="RXI01394.1"/>
    <property type="molecule type" value="Genomic_DNA"/>
</dbReference>
<dbReference type="AlphaFoldDB" id="A0A498K554"/>
<keyword evidence="2" id="KW-1185">Reference proteome</keyword>
<accession>A0A498K554</accession>
<name>A0A498K554_MALDO</name>
<gene>
    <name evidence="1" type="ORF">DVH24_014743</name>
</gene>
<dbReference type="Proteomes" id="UP000290289">
    <property type="component" value="Chromosome 4"/>
</dbReference>
<organism evidence="1 2">
    <name type="scientific">Malus domestica</name>
    <name type="common">Apple</name>
    <name type="synonym">Pyrus malus</name>
    <dbReference type="NCBI Taxonomy" id="3750"/>
    <lineage>
        <taxon>Eukaryota</taxon>
        <taxon>Viridiplantae</taxon>
        <taxon>Streptophyta</taxon>
        <taxon>Embryophyta</taxon>
        <taxon>Tracheophyta</taxon>
        <taxon>Spermatophyta</taxon>
        <taxon>Magnoliopsida</taxon>
        <taxon>eudicotyledons</taxon>
        <taxon>Gunneridae</taxon>
        <taxon>Pentapetalae</taxon>
        <taxon>rosids</taxon>
        <taxon>fabids</taxon>
        <taxon>Rosales</taxon>
        <taxon>Rosaceae</taxon>
        <taxon>Amygdaloideae</taxon>
        <taxon>Maleae</taxon>
        <taxon>Malus</taxon>
    </lineage>
</organism>
<evidence type="ECO:0000313" key="2">
    <source>
        <dbReference type="Proteomes" id="UP000290289"/>
    </source>
</evidence>
<proteinExistence type="predicted"/>
<evidence type="ECO:0000313" key="1">
    <source>
        <dbReference type="EMBL" id="RXI01394.1"/>
    </source>
</evidence>
<protein>
    <submittedName>
        <fullName evidence="1">Uncharacterized protein</fullName>
    </submittedName>
</protein>